<feature type="domain" description="RecF/RecN/SMC N-terminal" evidence="11">
    <location>
        <begin position="3"/>
        <end position="393"/>
    </location>
</feature>
<dbReference type="SUPFAM" id="SSF52540">
    <property type="entry name" value="P-loop containing nucleoside triphosphate hydrolases"/>
    <property type="match status" value="1"/>
</dbReference>
<dbReference type="InterPro" id="IPR027417">
    <property type="entry name" value="P-loop_NTPase"/>
</dbReference>
<keyword evidence="9 10" id="KW-0742">SOS response</keyword>
<dbReference type="GO" id="GO:0006302">
    <property type="term" value="P:double-strand break repair"/>
    <property type="evidence" value="ECO:0007669"/>
    <property type="project" value="TreeGrafter"/>
</dbReference>
<name>A0A160T1F8_9CHLR</name>
<dbReference type="GO" id="GO:0003697">
    <property type="term" value="F:single-stranded DNA binding"/>
    <property type="evidence" value="ECO:0007669"/>
    <property type="project" value="UniProtKB-UniRule"/>
</dbReference>
<dbReference type="GO" id="GO:0009432">
    <property type="term" value="P:SOS response"/>
    <property type="evidence" value="ECO:0007669"/>
    <property type="project" value="UniProtKB-UniRule"/>
</dbReference>
<comment type="subcellular location">
    <subcellularLocation>
        <location evidence="1 9 10">Cytoplasm</location>
    </subcellularLocation>
</comment>
<proteinExistence type="inferred from homology"/>
<feature type="binding site" evidence="9">
    <location>
        <begin position="30"/>
        <end position="37"/>
    </location>
    <ligand>
        <name>ATP</name>
        <dbReference type="ChEBI" id="CHEBI:30616"/>
    </ligand>
</feature>
<evidence type="ECO:0000259" key="11">
    <source>
        <dbReference type="Pfam" id="PF02463"/>
    </source>
</evidence>
<keyword evidence="5 9" id="KW-0235">DNA replication</keyword>
<dbReference type="PROSITE" id="PS00618">
    <property type="entry name" value="RECF_2"/>
    <property type="match status" value="1"/>
</dbReference>
<dbReference type="InterPro" id="IPR003395">
    <property type="entry name" value="RecF/RecN/SMC_N"/>
</dbReference>
<evidence type="ECO:0000256" key="6">
    <source>
        <dbReference type="ARBA" id="ARBA00022741"/>
    </source>
</evidence>
<evidence type="ECO:0000256" key="3">
    <source>
        <dbReference type="ARBA" id="ARBA00020170"/>
    </source>
</evidence>
<dbReference type="InterPro" id="IPR042174">
    <property type="entry name" value="RecF_2"/>
</dbReference>
<dbReference type="Gene3D" id="3.40.50.300">
    <property type="entry name" value="P-loop containing nucleotide triphosphate hydrolases"/>
    <property type="match status" value="1"/>
</dbReference>
<evidence type="ECO:0000256" key="9">
    <source>
        <dbReference type="HAMAP-Rule" id="MF_00365"/>
    </source>
</evidence>
<comment type="similarity">
    <text evidence="2 9 10">Belongs to the RecF family.</text>
</comment>
<dbReference type="KEGG" id="pbf:CFX0092_A0770"/>
<evidence type="ECO:0000256" key="8">
    <source>
        <dbReference type="ARBA" id="ARBA00023125"/>
    </source>
</evidence>
<dbReference type="PANTHER" id="PTHR32182:SF0">
    <property type="entry name" value="DNA REPLICATION AND REPAIR PROTEIN RECF"/>
    <property type="match status" value="1"/>
</dbReference>
<evidence type="ECO:0000256" key="7">
    <source>
        <dbReference type="ARBA" id="ARBA00022840"/>
    </source>
</evidence>
<dbReference type="Pfam" id="PF02463">
    <property type="entry name" value="SMC_N"/>
    <property type="match status" value="1"/>
</dbReference>
<dbReference type="Proteomes" id="UP000215027">
    <property type="component" value="Chromosome I"/>
</dbReference>
<dbReference type="InterPro" id="IPR001238">
    <property type="entry name" value="DNA-binding_RecF"/>
</dbReference>
<evidence type="ECO:0000313" key="12">
    <source>
        <dbReference type="EMBL" id="CUS02648.2"/>
    </source>
</evidence>
<dbReference type="AlphaFoldDB" id="A0A160T1F8"/>
<organism evidence="12 13">
    <name type="scientific">Candidatus Promineifilum breve</name>
    <dbReference type="NCBI Taxonomy" id="1806508"/>
    <lineage>
        <taxon>Bacteria</taxon>
        <taxon>Bacillati</taxon>
        <taxon>Chloroflexota</taxon>
        <taxon>Ardenticatenia</taxon>
        <taxon>Candidatus Promineifilales</taxon>
        <taxon>Candidatus Promineifilaceae</taxon>
        <taxon>Candidatus Promineifilum</taxon>
    </lineage>
</organism>
<dbReference type="GO" id="GO:0005737">
    <property type="term" value="C:cytoplasm"/>
    <property type="evidence" value="ECO:0007669"/>
    <property type="project" value="UniProtKB-SubCell"/>
</dbReference>
<evidence type="ECO:0000256" key="10">
    <source>
        <dbReference type="RuleBase" id="RU000578"/>
    </source>
</evidence>
<dbReference type="HAMAP" id="MF_00365">
    <property type="entry name" value="RecF"/>
    <property type="match status" value="1"/>
</dbReference>
<dbReference type="Gene3D" id="1.20.1050.90">
    <property type="entry name" value="RecF/RecN/SMC, N-terminal domain"/>
    <property type="match status" value="1"/>
</dbReference>
<dbReference type="GO" id="GO:0005524">
    <property type="term" value="F:ATP binding"/>
    <property type="evidence" value="ECO:0007669"/>
    <property type="project" value="UniProtKB-UniRule"/>
</dbReference>
<comment type="function">
    <text evidence="9 10">The RecF protein is involved in DNA metabolism; it is required for DNA replication and normal SOS inducibility. RecF binds preferentially to single-stranded, linear DNA. It also seems to bind ATP.</text>
</comment>
<evidence type="ECO:0000256" key="4">
    <source>
        <dbReference type="ARBA" id="ARBA00022490"/>
    </source>
</evidence>
<sequence>MQVRRLSLTNFRNYSRLELDLPGGVILLHGDNAQGKTNLLEAIYFLATTRSPHTSQDQQLINWDALLADEPVVVGRLVADVARPDTPAHLEMRLIVEDRGAWAGNGASGFRREALINRRQVRLMDLLGQLRVVLFLPEDVELATGAPANRRRYLNVTLCQVDADYCRDLSAYNKVLEQRNALLRRMAEGQARQSAEVLQILTDKLIEPGSRVWQRRARFITEMGHQAQEIYFQELIGGKESLRLGYLPGWHSNGRKTADGQLADGDWLQASSDAALIGERFAAELAAARATDLARGSSTVGPHRDDWAILVNGKNLGQFGSRGQVRTAILALKLAEINWMKATTADVPILLLDEVIAELDLHRRAALLAYVADQVRGKGMAQALLTATDPGMFPDDFLAQATSLTVAGGRVSADG</sequence>
<keyword evidence="13" id="KW-1185">Reference proteome</keyword>
<evidence type="ECO:0000256" key="1">
    <source>
        <dbReference type="ARBA" id="ARBA00004496"/>
    </source>
</evidence>
<gene>
    <name evidence="9 12" type="primary">recF</name>
    <name evidence="12" type="ORF">CFX0092_A0770</name>
</gene>
<dbReference type="InterPro" id="IPR018078">
    <property type="entry name" value="DNA-binding_RecF_CS"/>
</dbReference>
<accession>A0A160T1F8</accession>
<keyword evidence="9 10" id="KW-0227">DNA damage</keyword>
<keyword evidence="4 9" id="KW-0963">Cytoplasm</keyword>
<keyword evidence="8 9" id="KW-0238">DNA-binding</keyword>
<dbReference type="PANTHER" id="PTHR32182">
    <property type="entry name" value="DNA REPLICATION AND REPAIR PROTEIN RECF"/>
    <property type="match status" value="1"/>
</dbReference>
<dbReference type="GO" id="GO:0006260">
    <property type="term" value="P:DNA replication"/>
    <property type="evidence" value="ECO:0007669"/>
    <property type="project" value="UniProtKB-UniRule"/>
</dbReference>
<evidence type="ECO:0000256" key="2">
    <source>
        <dbReference type="ARBA" id="ARBA00008016"/>
    </source>
</evidence>
<evidence type="ECO:0000313" key="13">
    <source>
        <dbReference type="Proteomes" id="UP000215027"/>
    </source>
</evidence>
<protein>
    <recommendedName>
        <fullName evidence="3 9">DNA replication and repair protein RecF</fullName>
    </recommendedName>
</protein>
<keyword evidence="7 9" id="KW-0067">ATP-binding</keyword>
<dbReference type="NCBIfam" id="TIGR00611">
    <property type="entry name" value="recf"/>
    <property type="match status" value="1"/>
</dbReference>
<evidence type="ECO:0000256" key="5">
    <source>
        <dbReference type="ARBA" id="ARBA00022705"/>
    </source>
</evidence>
<keyword evidence="9 10" id="KW-0234">DNA repair</keyword>
<keyword evidence="6 9" id="KW-0547">Nucleotide-binding</keyword>
<dbReference type="EMBL" id="LN890655">
    <property type="protein sequence ID" value="CUS02648.2"/>
    <property type="molecule type" value="Genomic_DNA"/>
</dbReference>
<dbReference type="GO" id="GO:0000731">
    <property type="term" value="P:DNA synthesis involved in DNA repair"/>
    <property type="evidence" value="ECO:0007669"/>
    <property type="project" value="TreeGrafter"/>
</dbReference>
<reference evidence="12" key="1">
    <citation type="submission" date="2016-01" db="EMBL/GenBank/DDBJ databases">
        <authorList>
            <person name="Mcilroy J.S."/>
            <person name="Karst M S."/>
            <person name="Albertsen M."/>
        </authorList>
    </citation>
    <scope>NUCLEOTIDE SEQUENCE</scope>
    <source>
        <strain evidence="12">Cfx-K</strain>
    </source>
</reference>